<evidence type="ECO:0000256" key="2">
    <source>
        <dbReference type="ARBA" id="ARBA00022553"/>
    </source>
</evidence>
<feature type="compositionally biased region" description="Basic and acidic residues" evidence="6">
    <location>
        <begin position="30"/>
        <end position="43"/>
    </location>
</feature>
<dbReference type="Proteomes" id="UP000320762">
    <property type="component" value="Unassembled WGS sequence"/>
</dbReference>
<name>A0A550CWD7_9AGAR</name>
<dbReference type="EMBL" id="VDMD01000001">
    <property type="protein sequence ID" value="TRM69099.1"/>
    <property type="molecule type" value="Genomic_DNA"/>
</dbReference>
<reference evidence="7 8" key="1">
    <citation type="journal article" date="2019" name="New Phytol.">
        <title>Comparative genomics reveals unique wood-decay strategies and fruiting body development in the Schizophyllaceae.</title>
        <authorList>
            <person name="Almasi E."/>
            <person name="Sahu N."/>
            <person name="Krizsan K."/>
            <person name="Balint B."/>
            <person name="Kovacs G.M."/>
            <person name="Kiss B."/>
            <person name="Cseklye J."/>
            <person name="Drula E."/>
            <person name="Henrissat B."/>
            <person name="Nagy I."/>
            <person name="Chovatia M."/>
            <person name="Adam C."/>
            <person name="LaButti K."/>
            <person name="Lipzen A."/>
            <person name="Riley R."/>
            <person name="Grigoriev I.V."/>
            <person name="Nagy L.G."/>
        </authorList>
    </citation>
    <scope>NUCLEOTIDE SEQUENCE [LARGE SCALE GENOMIC DNA]</scope>
    <source>
        <strain evidence="7 8">NL-1724</strain>
    </source>
</reference>
<protein>
    <recommendedName>
        <fullName evidence="9">J domain-containing protein</fullName>
    </recommendedName>
</protein>
<evidence type="ECO:0000256" key="1">
    <source>
        <dbReference type="ARBA" id="ARBA00004123"/>
    </source>
</evidence>
<dbReference type="PANTHER" id="PTHR15263">
    <property type="entry name" value="I-KAPPA-B-LIKE PROTEIN IKBL"/>
    <property type="match status" value="1"/>
</dbReference>
<proteinExistence type="predicted"/>
<evidence type="ECO:0008006" key="9">
    <source>
        <dbReference type="Google" id="ProtNLM"/>
    </source>
</evidence>
<gene>
    <name evidence="7" type="ORF">BD626DRAFT_472923</name>
</gene>
<evidence type="ECO:0000256" key="5">
    <source>
        <dbReference type="ARBA" id="ARBA00023242"/>
    </source>
</evidence>
<organism evidence="7 8">
    <name type="scientific">Schizophyllum amplum</name>
    <dbReference type="NCBI Taxonomy" id="97359"/>
    <lineage>
        <taxon>Eukaryota</taxon>
        <taxon>Fungi</taxon>
        <taxon>Dikarya</taxon>
        <taxon>Basidiomycota</taxon>
        <taxon>Agaricomycotina</taxon>
        <taxon>Agaricomycetes</taxon>
        <taxon>Agaricomycetidae</taxon>
        <taxon>Agaricales</taxon>
        <taxon>Schizophyllaceae</taxon>
        <taxon>Schizophyllum</taxon>
    </lineage>
</organism>
<sequence length="352" mass="41099">MGKLHLKRTPEEELASRKRKQRRLDKKRRKEEPYSTKRVRPADYDYVFDTSGLPQPHHDEAHGGGPSEYYTRGCKRDPEVLNAELEEQAFRDRMFDALGDDERLDGVEAQFNDYAHVPHRWGGSTTRKQSYENEDSFLHTDPQYLDDEEYAEWVRLGMYRKTHAAEYAEQERQKAAKAARKAEERARRKETRRLEKAAAEERRLHKAHKHAMRFVEARERYEKRWNELLAEPNEAAASLMFADIPWPVLAAYRHEAKDHEGSPLTVEDLTLDSISAFLLPVSAPAPANAADTSVEESRKKERKERLRASYLRFHPDKFEGRLMKRIRPEHQEEVKSAVGAVVRALNTLMSDY</sequence>
<keyword evidence="3" id="KW-0677">Repeat</keyword>
<dbReference type="PANTHER" id="PTHR15263:SF1">
    <property type="entry name" value="NF-KAPPA-B INHIBITOR-LIKE PROTEIN 1"/>
    <property type="match status" value="1"/>
</dbReference>
<dbReference type="InterPro" id="IPR038753">
    <property type="entry name" value="NFKBIL1"/>
</dbReference>
<evidence type="ECO:0000313" key="8">
    <source>
        <dbReference type="Proteomes" id="UP000320762"/>
    </source>
</evidence>
<keyword evidence="2" id="KW-0597">Phosphoprotein</keyword>
<dbReference type="GO" id="GO:0043124">
    <property type="term" value="P:negative regulation of canonical NF-kappaB signal transduction"/>
    <property type="evidence" value="ECO:0007669"/>
    <property type="project" value="InterPro"/>
</dbReference>
<evidence type="ECO:0000256" key="3">
    <source>
        <dbReference type="ARBA" id="ARBA00022737"/>
    </source>
</evidence>
<keyword evidence="4" id="KW-0040">ANK repeat</keyword>
<feature type="compositionally biased region" description="Basic residues" evidence="6">
    <location>
        <begin position="17"/>
        <end position="29"/>
    </location>
</feature>
<accession>A0A550CWD7</accession>
<keyword evidence="5" id="KW-0539">Nucleus</keyword>
<feature type="region of interest" description="Disordered" evidence="6">
    <location>
        <begin position="171"/>
        <end position="205"/>
    </location>
</feature>
<evidence type="ECO:0000256" key="4">
    <source>
        <dbReference type="ARBA" id="ARBA00023043"/>
    </source>
</evidence>
<dbReference type="OrthoDB" id="412109at2759"/>
<evidence type="ECO:0000256" key="6">
    <source>
        <dbReference type="SAM" id="MobiDB-lite"/>
    </source>
</evidence>
<comment type="subcellular location">
    <subcellularLocation>
        <location evidence="1">Nucleus</location>
    </subcellularLocation>
</comment>
<dbReference type="GO" id="GO:0005634">
    <property type="term" value="C:nucleus"/>
    <property type="evidence" value="ECO:0007669"/>
    <property type="project" value="UniProtKB-SubCell"/>
</dbReference>
<keyword evidence="8" id="KW-1185">Reference proteome</keyword>
<dbReference type="STRING" id="97359.A0A550CWD7"/>
<evidence type="ECO:0000313" key="7">
    <source>
        <dbReference type="EMBL" id="TRM69099.1"/>
    </source>
</evidence>
<comment type="caution">
    <text evidence="7">The sequence shown here is derived from an EMBL/GenBank/DDBJ whole genome shotgun (WGS) entry which is preliminary data.</text>
</comment>
<dbReference type="AlphaFoldDB" id="A0A550CWD7"/>
<feature type="region of interest" description="Disordered" evidence="6">
    <location>
        <begin position="1"/>
        <end position="73"/>
    </location>
</feature>
<feature type="compositionally biased region" description="Basic and acidic residues" evidence="6">
    <location>
        <begin position="171"/>
        <end position="203"/>
    </location>
</feature>